<evidence type="ECO:0000313" key="3">
    <source>
        <dbReference type="EMBL" id="MEB3368643.1"/>
    </source>
</evidence>
<gene>
    <name evidence="3" type="ORF">R4I43_14640</name>
</gene>
<dbReference type="RefSeq" id="WP_324266172.1">
    <property type="nucleotide sequence ID" value="NZ_JAWLNX010000009.1"/>
</dbReference>
<evidence type="ECO:0000256" key="1">
    <source>
        <dbReference type="SAM" id="MobiDB-lite"/>
    </source>
</evidence>
<accession>A0ABU6AB22</accession>
<protein>
    <submittedName>
        <fullName evidence="3">DUF3592 domain-containing protein</fullName>
    </submittedName>
</protein>
<keyword evidence="2" id="KW-1133">Transmembrane helix</keyword>
<keyword evidence="2" id="KW-0472">Membrane</keyword>
<keyword evidence="4" id="KW-1185">Reference proteome</keyword>
<feature type="region of interest" description="Disordered" evidence="1">
    <location>
        <begin position="1"/>
        <end position="30"/>
    </location>
</feature>
<feature type="transmembrane region" description="Helical" evidence="2">
    <location>
        <begin position="134"/>
        <end position="159"/>
    </location>
</feature>
<dbReference type="EMBL" id="JAWLNX010000009">
    <property type="protein sequence ID" value="MEB3368643.1"/>
    <property type="molecule type" value="Genomic_DNA"/>
</dbReference>
<proteinExistence type="predicted"/>
<keyword evidence="2" id="KW-0812">Transmembrane</keyword>
<dbReference type="Proteomes" id="UP001327093">
    <property type="component" value="Unassembled WGS sequence"/>
</dbReference>
<organism evidence="3 4">
    <name type="scientific">Saccharopolyspora mangrovi</name>
    <dbReference type="NCBI Taxonomy" id="3082379"/>
    <lineage>
        <taxon>Bacteria</taxon>
        <taxon>Bacillati</taxon>
        <taxon>Actinomycetota</taxon>
        <taxon>Actinomycetes</taxon>
        <taxon>Pseudonocardiales</taxon>
        <taxon>Pseudonocardiaceae</taxon>
        <taxon>Saccharopolyspora</taxon>
    </lineage>
</organism>
<evidence type="ECO:0000256" key="2">
    <source>
        <dbReference type="SAM" id="Phobius"/>
    </source>
</evidence>
<evidence type="ECO:0000313" key="4">
    <source>
        <dbReference type="Proteomes" id="UP001327093"/>
    </source>
</evidence>
<sequence length="165" mass="17798">MAGDAVTQGAADSVTSSDTEGDQAVSKTSPARVRRRVARGVLIAGLLLTVMGLSIIGACFINDRTIVESRGQAVAEVVDTSLTRTVVRFNTEDGRVYIPPNGVLYPTDLQVGQTVRVEYDSRNPDLVRVAGRNAVISLLPVFSSLAVLWAVLLPTYWLLRRSNQV</sequence>
<name>A0ABU6AB22_9PSEU</name>
<reference evidence="3 4" key="1">
    <citation type="submission" date="2023-10" db="EMBL/GenBank/DDBJ databases">
        <title>Saccharopolyspora sp. nov., isolated from mangrove soil.</title>
        <authorList>
            <person name="Lu Y."/>
            <person name="Liu W."/>
        </authorList>
    </citation>
    <scope>NUCLEOTIDE SEQUENCE [LARGE SCALE GENOMIC DNA]</scope>
    <source>
        <strain evidence="3 4">S2-29</strain>
    </source>
</reference>
<feature type="transmembrane region" description="Helical" evidence="2">
    <location>
        <begin position="41"/>
        <end position="61"/>
    </location>
</feature>
<comment type="caution">
    <text evidence="3">The sequence shown here is derived from an EMBL/GenBank/DDBJ whole genome shotgun (WGS) entry which is preliminary data.</text>
</comment>